<evidence type="ECO:0000256" key="1">
    <source>
        <dbReference type="ARBA" id="ARBA00004123"/>
    </source>
</evidence>
<feature type="compositionally biased region" description="Basic and acidic residues" evidence="5">
    <location>
        <begin position="575"/>
        <end position="609"/>
    </location>
</feature>
<dbReference type="OrthoDB" id="18087at2759"/>
<feature type="region of interest" description="Disordered" evidence="5">
    <location>
        <begin position="1"/>
        <end position="85"/>
    </location>
</feature>
<dbReference type="InParanoid" id="A0A6I8T912"/>
<dbReference type="PANTHER" id="PTHR13112">
    <property type="entry name" value="UPF3 REGULATOR OF NONSENSE TRANSCRIPTS-LIKE PROTEIN"/>
    <property type="match status" value="1"/>
</dbReference>
<feature type="compositionally biased region" description="Basic and acidic residues" evidence="5">
    <location>
        <begin position="239"/>
        <end position="264"/>
    </location>
</feature>
<evidence type="ECO:0000256" key="3">
    <source>
        <dbReference type="ARBA" id="ARBA00023161"/>
    </source>
</evidence>
<protein>
    <recommendedName>
        <fullName evidence="6">UPF3 domain-containing protein</fullName>
    </recommendedName>
</protein>
<dbReference type="EnsemblMetazoa" id="AAEL003735-RB">
    <property type="protein sequence ID" value="AAEL003735-PB"/>
    <property type="gene ID" value="AAEL003735"/>
</dbReference>
<feature type="region of interest" description="Disordered" evidence="5">
    <location>
        <begin position="482"/>
        <end position="671"/>
    </location>
</feature>
<sequence>MPTTVNVPEKLPEARGKVRGDGGGEDSSANNGLSKPTGSNAGELADSGSTGQPGKAKQIKKEKKDGSGNKRNKKAKKDAPRPLTKVVIRRLPPSMDEETFRKQIEPMPDHDDFYFVSGDWSLGKNASSRAYINFTKAEDIYLFKDKFDGYIFVDAKGVEYPAVVEFAPFQELPRNRSRKKDIKCGTIETDTHFLAFKEALEAEEKDTAGKSKSKLEYTYKIKDEEKITSTPLLEYIAQKKQEKRDEKRKKNEEKKKQRKEERQKKSGKAIPEAIKEEKAKEEEIVVRTVPSRLDPNQGKKDFGKKGNDKVESAKDGKDKDKRQRNRKEKDKERGKLDKEEGGEGEPEKVLSRKQERDRLRKEKEKARKQEEREKKASGEVPKKEKDIIPKQEIQSQKSTPAEAPKKEVKKYSERRKETRARAETRLAELEDKDRKDTPNSASADEFKSINVPKVDIKKSILTPHVAPFIPKEKSTIILGESSFTLPPAFPQKSNSTTSTQPPEDSPSTTAKKELTPAPETPAPDSSSSERKPDIDEKLKVAREARKIRNKNRPSIEIYQPRKRLISGTNAAGSKESTKSEDDNKAKEKSDSDRSSDKSVKPGAHATKDKDKRHKLTKKASDKERPKDRRARRKNSSEAEKEGGDSRKTSREEPPPPPEPISTTPATEKGDVASVAEALEGVKLDS</sequence>
<feature type="compositionally biased region" description="Polar residues" evidence="5">
    <location>
        <begin position="27"/>
        <end position="40"/>
    </location>
</feature>
<feature type="compositionally biased region" description="Basic and acidic residues" evidence="5">
    <location>
        <begin position="297"/>
        <end position="389"/>
    </location>
</feature>
<dbReference type="GO" id="GO:0000184">
    <property type="term" value="P:nuclear-transcribed mRNA catabolic process, nonsense-mediated decay"/>
    <property type="evidence" value="ECO:0007669"/>
    <property type="project" value="UniProtKB-KW"/>
</dbReference>
<reference evidence="7" key="2">
    <citation type="submission" date="2020-05" db="UniProtKB">
        <authorList>
            <consortium name="EnsemblMetazoa"/>
        </authorList>
    </citation>
    <scope>IDENTIFICATION</scope>
    <source>
        <strain evidence="7">LVP_AGWG</strain>
    </source>
</reference>
<evidence type="ECO:0000256" key="5">
    <source>
        <dbReference type="SAM" id="MobiDB-lite"/>
    </source>
</evidence>
<gene>
    <name evidence="7" type="primary">5578853</name>
</gene>
<feature type="compositionally biased region" description="Polar residues" evidence="5">
    <location>
        <begin position="491"/>
        <end position="509"/>
    </location>
</feature>
<evidence type="ECO:0000313" key="7">
    <source>
        <dbReference type="EnsemblMetazoa" id="AAEL003735-PB"/>
    </source>
</evidence>
<dbReference type="FunFam" id="3.30.70.330:FF:000717">
    <property type="entry name" value="regulator of nonsense transcripts 3B"/>
    <property type="match status" value="1"/>
</dbReference>
<dbReference type="GO" id="GO:0003729">
    <property type="term" value="F:mRNA binding"/>
    <property type="evidence" value="ECO:0007669"/>
    <property type="project" value="TreeGrafter"/>
</dbReference>
<keyword evidence="8" id="KW-1185">Reference proteome</keyword>
<comment type="similarity">
    <text evidence="2">Belongs to the RENT3 family.</text>
</comment>
<comment type="subcellular location">
    <subcellularLocation>
        <location evidence="1">Nucleus</location>
    </subcellularLocation>
</comment>
<feature type="region of interest" description="Disordered" evidence="5">
    <location>
        <begin position="239"/>
        <end position="452"/>
    </location>
</feature>
<dbReference type="SUPFAM" id="SSF54928">
    <property type="entry name" value="RNA-binding domain, RBD"/>
    <property type="match status" value="1"/>
</dbReference>
<feature type="compositionally biased region" description="Basic and acidic residues" evidence="5">
    <location>
        <begin position="273"/>
        <end position="285"/>
    </location>
</feature>
<accession>A0A6I8T912</accession>
<evidence type="ECO:0000259" key="6">
    <source>
        <dbReference type="Pfam" id="PF03467"/>
    </source>
</evidence>
<feature type="domain" description="UPF3" evidence="6">
    <location>
        <begin position="84"/>
        <end position="241"/>
    </location>
</feature>
<feature type="compositionally biased region" description="Basic and acidic residues" evidence="5">
    <location>
        <begin position="634"/>
        <end position="653"/>
    </location>
</feature>
<dbReference type="Pfam" id="PF03467">
    <property type="entry name" value="Smg4_UPF3"/>
    <property type="match status" value="1"/>
</dbReference>
<dbReference type="InterPro" id="IPR005120">
    <property type="entry name" value="UPF3_dom"/>
</dbReference>
<feature type="compositionally biased region" description="Basic and acidic residues" evidence="5">
    <location>
        <begin position="10"/>
        <end position="22"/>
    </location>
</feature>
<evidence type="ECO:0000256" key="2">
    <source>
        <dbReference type="ARBA" id="ARBA00005991"/>
    </source>
</evidence>
<dbReference type="InterPro" id="IPR012677">
    <property type="entry name" value="Nucleotide-bd_a/b_plait_sf"/>
</dbReference>
<keyword evidence="4" id="KW-0539">Nucleus</keyword>
<reference evidence="7 8" key="1">
    <citation type="submission" date="2017-06" db="EMBL/GenBank/DDBJ databases">
        <title>Aedes aegypti genome working group (AGWG) sequencing and assembly.</title>
        <authorList>
            <consortium name="Aedes aegypti Genome Working Group (AGWG)"/>
            <person name="Matthews B.J."/>
        </authorList>
    </citation>
    <scope>NUCLEOTIDE SEQUENCE [LARGE SCALE GENOMIC DNA]</scope>
    <source>
        <strain evidence="7 8">LVP_AGWG</strain>
    </source>
</reference>
<evidence type="ECO:0000313" key="8">
    <source>
        <dbReference type="Proteomes" id="UP000008820"/>
    </source>
</evidence>
<dbReference type="AlphaFoldDB" id="A0A6I8T912"/>
<dbReference type="GO" id="GO:0005730">
    <property type="term" value="C:nucleolus"/>
    <property type="evidence" value="ECO:0007669"/>
    <property type="project" value="TreeGrafter"/>
</dbReference>
<feature type="compositionally biased region" description="Basic and acidic residues" evidence="5">
    <location>
        <begin position="403"/>
        <end position="437"/>
    </location>
</feature>
<dbReference type="Proteomes" id="UP000008820">
    <property type="component" value="Chromosome 2"/>
</dbReference>
<dbReference type="PANTHER" id="PTHR13112:SF0">
    <property type="entry name" value="FI21285P1"/>
    <property type="match status" value="1"/>
</dbReference>
<organism evidence="7 8">
    <name type="scientific">Aedes aegypti</name>
    <name type="common">Yellowfever mosquito</name>
    <name type="synonym">Culex aegypti</name>
    <dbReference type="NCBI Taxonomy" id="7159"/>
    <lineage>
        <taxon>Eukaryota</taxon>
        <taxon>Metazoa</taxon>
        <taxon>Ecdysozoa</taxon>
        <taxon>Arthropoda</taxon>
        <taxon>Hexapoda</taxon>
        <taxon>Insecta</taxon>
        <taxon>Pterygota</taxon>
        <taxon>Neoptera</taxon>
        <taxon>Endopterygota</taxon>
        <taxon>Diptera</taxon>
        <taxon>Nematocera</taxon>
        <taxon>Culicoidea</taxon>
        <taxon>Culicidae</taxon>
        <taxon>Culicinae</taxon>
        <taxon>Aedini</taxon>
        <taxon>Aedes</taxon>
        <taxon>Stegomyia</taxon>
    </lineage>
</organism>
<dbReference type="GO" id="GO:0045727">
    <property type="term" value="P:positive regulation of translation"/>
    <property type="evidence" value="ECO:0007669"/>
    <property type="project" value="TreeGrafter"/>
</dbReference>
<dbReference type="Gene3D" id="3.30.70.330">
    <property type="match status" value="1"/>
</dbReference>
<evidence type="ECO:0000256" key="4">
    <source>
        <dbReference type="ARBA" id="ARBA00023242"/>
    </source>
</evidence>
<proteinExistence type="inferred from homology"/>
<feature type="compositionally biased region" description="Basic and acidic residues" evidence="5">
    <location>
        <begin position="527"/>
        <end position="546"/>
    </location>
</feature>
<dbReference type="InterPro" id="IPR035979">
    <property type="entry name" value="RBD_domain_sf"/>
</dbReference>
<name>A0A6I8T912_AEDAE</name>
<dbReference type="InterPro" id="IPR039722">
    <property type="entry name" value="Upf3"/>
</dbReference>
<dbReference type="GO" id="GO:0005737">
    <property type="term" value="C:cytoplasm"/>
    <property type="evidence" value="ECO:0007669"/>
    <property type="project" value="TreeGrafter"/>
</dbReference>
<keyword evidence="3" id="KW-0866">Nonsense-mediated mRNA decay</keyword>